<evidence type="ECO:0000259" key="1">
    <source>
        <dbReference type="SMART" id="SM00382"/>
    </source>
</evidence>
<evidence type="ECO:0000313" key="2">
    <source>
        <dbReference type="EMBL" id="AKV59971.1"/>
    </source>
</evidence>
<dbReference type="InterPro" id="IPR052934">
    <property type="entry name" value="Methyl-DNA_Rec/Restrict_Enz"/>
</dbReference>
<dbReference type="GO" id="GO:0005524">
    <property type="term" value="F:ATP binding"/>
    <property type="evidence" value="ECO:0007669"/>
    <property type="project" value="InterPro"/>
</dbReference>
<dbReference type="CDD" id="cd00009">
    <property type="entry name" value="AAA"/>
    <property type="match status" value="1"/>
</dbReference>
<evidence type="ECO:0000313" key="3">
    <source>
        <dbReference type="Proteomes" id="UP000060016"/>
    </source>
</evidence>
<dbReference type="InterPro" id="IPR011704">
    <property type="entry name" value="ATPase_dyneun-rel_AAA"/>
</dbReference>
<dbReference type="Gene3D" id="3.40.50.300">
    <property type="entry name" value="P-loop containing nucleotide triphosphate hydrolases"/>
    <property type="match status" value="1"/>
</dbReference>
<gene>
    <name evidence="2" type="ORF">AK829_09370</name>
</gene>
<sequence>MSEPFHFWSSNVRPLWDRDAVQVEPDVEPRGIHYWLFAPGQGGDNWEVQYADGVMAIGWEEVGDLSQYGSREQIRQALPTDQNGPNNTLALWEFQNSIQPGDIVFAKRGRREIIGRGRVTSGPRHEPERIGFPNVRDVEWTDTGSWEHPGDAVVKTLTDITRYTDYVKDLENLFGDDPSESIPATEFASYSKEQFLKEVYLPEEKYDRLRSLLMRKKNVILAGPPGVGKTFSAKRLAYSIMGEMDKNRIRTVQFHQSFSYEDFMMGYRPTESGGFKLENGPFYDFCLEAQKDETGQPYFFIIDEINRGNISKIFGELLMLIEADKRGQSLRLLYRNEKFSVPENLHIIGMMNTADRSIAVLDYALRRRFGFFEMRPAFDSSQFKRQMEAQESEAFDALVATIQDLNLEIENDPTLGRGVAIGHSYLTLPEGAAPDEAWLSSIVEDELIPLLDEYWFDEQSRVEEWGFKLRTAIDV</sequence>
<dbReference type="REBASE" id="120879">
    <property type="entry name" value="Cri83A45McrBCP"/>
</dbReference>
<proteinExistence type="predicted"/>
<organism evidence="2 3">
    <name type="scientific">Corynebacterium riegelii</name>
    <dbReference type="NCBI Taxonomy" id="156976"/>
    <lineage>
        <taxon>Bacteria</taxon>
        <taxon>Bacillati</taxon>
        <taxon>Actinomycetota</taxon>
        <taxon>Actinomycetes</taxon>
        <taxon>Mycobacteriales</taxon>
        <taxon>Corynebacteriaceae</taxon>
        <taxon>Corynebacterium</taxon>
    </lineage>
</organism>
<dbReference type="PANTHER" id="PTHR37291:SF1">
    <property type="entry name" value="TYPE IV METHYL-DIRECTED RESTRICTION ENZYME ECOKMCRB SUBUNIT"/>
    <property type="match status" value="1"/>
</dbReference>
<dbReference type="PANTHER" id="PTHR37291">
    <property type="entry name" value="5-METHYLCYTOSINE-SPECIFIC RESTRICTION ENZYME B"/>
    <property type="match status" value="1"/>
</dbReference>
<dbReference type="SUPFAM" id="SSF52540">
    <property type="entry name" value="P-loop containing nucleoside triphosphate hydrolases"/>
    <property type="match status" value="1"/>
</dbReference>
<feature type="domain" description="AAA+ ATPase" evidence="1">
    <location>
        <begin position="215"/>
        <end position="375"/>
    </location>
</feature>
<dbReference type="STRING" id="156976.AK829_09370"/>
<dbReference type="KEGG" id="crie:AK829_09370"/>
<dbReference type="Pfam" id="PF07728">
    <property type="entry name" value="AAA_5"/>
    <property type="match status" value="1"/>
</dbReference>
<dbReference type="SMART" id="SM00382">
    <property type="entry name" value="AAA"/>
    <property type="match status" value="1"/>
</dbReference>
<dbReference type="PATRIC" id="fig|156976.3.peg.1879"/>
<dbReference type="Proteomes" id="UP000060016">
    <property type="component" value="Chromosome"/>
</dbReference>
<dbReference type="InterPro" id="IPR027417">
    <property type="entry name" value="P-loop_NTPase"/>
</dbReference>
<keyword evidence="3" id="KW-1185">Reference proteome</keyword>
<protein>
    <submittedName>
        <fullName evidence="2">AAA family ATPase</fullName>
    </submittedName>
</protein>
<name>A0A0K1RFH7_9CORY</name>
<dbReference type="EMBL" id="CP012342">
    <property type="protein sequence ID" value="AKV59971.1"/>
    <property type="molecule type" value="Genomic_DNA"/>
</dbReference>
<accession>A0A0K1RFH7</accession>
<dbReference type="InterPro" id="IPR003593">
    <property type="entry name" value="AAA+_ATPase"/>
</dbReference>
<dbReference type="AlphaFoldDB" id="A0A0K1RFH7"/>
<dbReference type="GO" id="GO:0016887">
    <property type="term" value="F:ATP hydrolysis activity"/>
    <property type="evidence" value="ECO:0007669"/>
    <property type="project" value="InterPro"/>
</dbReference>
<reference evidence="2 3" key="1">
    <citation type="submission" date="2015-08" db="EMBL/GenBank/DDBJ databases">
        <authorList>
            <person name="Babu N.S."/>
            <person name="Beckwith C.J."/>
            <person name="Beseler K.G."/>
            <person name="Brison A."/>
            <person name="Carone J.V."/>
            <person name="Caskin T.P."/>
            <person name="Diamond M."/>
            <person name="Durham M.E."/>
            <person name="Foxe J.M."/>
            <person name="Go M."/>
            <person name="Henderson B.A."/>
            <person name="Jones I.B."/>
            <person name="McGettigan J.A."/>
            <person name="Micheletti S.J."/>
            <person name="Nasrallah M.E."/>
            <person name="Ortiz D."/>
            <person name="Piller C.R."/>
            <person name="Privatt S.R."/>
            <person name="Schneider S.L."/>
            <person name="Sharp S."/>
            <person name="Smith T.C."/>
            <person name="Stanton J.D."/>
            <person name="Ullery H.E."/>
            <person name="Wilson R.J."/>
            <person name="Serrano M.G."/>
            <person name="Buck G."/>
            <person name="Lee V."/>
            <person name="Wang Y."/>
            <person name="Carvalho R."/>
            <person name="Voegtly L."/>
            <person name="Shi R."/>
            <person name="Duckworth R."/>
            <person name="Johnson A."/>
            <person name="Loviza R."/>
            <person name="Walstead R."/>
            <person name="Shah Z."/>
            <person name="Kiflezghi M."/>
            <person name="Wade K."/>
            <person name="Ball S.L."/>
            <person name="Bradley K.W."/>
            <person name="Asai D.J."/>
            <person name="Bowman C.A."/>
            <person name="Russell D.A."/>
            <person name="Pope W.H."/>
            <person name="Jacobs-Sera D."/>
            <person name="Hendrix R.W."/>
            <person name="Hatfull G.F."/>
        </authorList>
    </citation>
    <scope>NUCLEOTIDE SEQUENCE [LARGE SCALE GENOMIC DNA]</scope>
    <source>
        <strain evidence="2 3">PUDD_83A45</strain>
    </source>
</reference>